<evidence type="ECO:0000313" key="3">
    <source>
        <dbReference type="Proteomes" id="UP001501523"/>
    </source>
</evidence>
<protein>
    <recommendedName>
        <fullName evidence="4">DUF4760 domain-containing protein</fullName>
    </recommendedName>
</protein>
<name>A0ABP3TP95_9GAMM</name>
<keyword evidence="3" id="KW-1185">Reference proteome</keyword>
<comment type="caution">
    <text evidence="2">The sequence shown here is derived from an EMBL/GenBank/DDBJ whole genome shotgun (WGS) entry which is preliminary data.</text>
</comment>
<evidence type="ECO:0000256" key="1">
    <source>
        <dbReference type="SAM" id="Phobius"/>
    </source>
</evidence>
<evidence type="ECO:0008006" key="4">
    <source>
        <dbReference type="Google" id="ProtNLM"/>
    </source>
</evidence>
<dbReference type="RefSeq" id="WP_343790069.1">
    <property type="nucleotide sequence ID" value="NZ_BAAAEU010000007.1"/>
</dbReference>
<gene>
    <name evidence="2" type="ORF">GCM10009105_19040</name>
</gene>
<reference evidence="3" key="1">
    <citation type="journal article" date="2019" name="Int. J. Syst. Evol. Microbiol.">
        <title>The Global Catalogue of Microorganisms (GCM) 10K type strain sequencing project: providing services to taxonomists for standard genome sequencing and annotation.</title>
        <authorList>
            <consortium name="The Broad Institute Genomics Platform"/>
            <consortium name="The Broad Institute Genome Sequencing Center for Infectious Disease"/>
            <person name="Wu L."/>
            <person name="Ma J."/>
        </authorList>
    </citation>
    <scope>NUCLEOTIDE SEQUENCE [LARGE SCALE GENOMIC DNA]</scope>
    <source>
        <strain evidence="3">JCM 15421</strain>
    </source>
</reference>
<organism evidence="2 3">
    <name type="scientific">Dokdonella soli</name>
    <dbReference type="NCBI Taxonomy" id="529810"/>
    <lineage>
        <taxon>Bacteria</taxon>
        <taxon>Pseudomonadati</taxon>
        <taxon>Pseudomonadota</taxon>
        <taxon>Gammaproteobacteria</taxon>
        <taxon>Lysobacterales</taxon>
        <taxon>Rhodanobacteraceae</taxon>
        <taxon>Dokdonella</taxon>
    </lineage>
</organism>
<feature type="transmembrane region" description="Helical" evidence="1">
    <location>
        <begin position="6"/>
        <end position="25"/>
    </location>
</feature>
<keyword evidence="1" id="KW-1133">Transmembrane helix</keyword>
<dbReference type="Proteomes" id="UP001501523">
    <property type="component" value="Unassembled WGS sequence"/>
</dbReference>
<keyword evidence="1" id="KW-0812">Transmembrane</keyword>
<evidence type="ECO:0000313" key="2">
    <source>
        <dbReference type="EMBL" id="GAA0714453.1"/>
    </source>
</evidence>
<sequence length="190" mass="21303">MTLATLVNIGSLISSVAVLVSLVYLNRQIRQGALNQRSKMDRGRSQQVGDWLQYIAQPDTAALILRGHAGDPSLSAVECHRYLWSMYPLFLHFEDSYFQHRDGMLGEGQYASILGHLRSQCGAPGFRSLWLHIRERFPRDFVTFVDEVMREAPVGGAEIAQWTAAWKTRAAAEASRTRTPETRESSPGVP</sequence>
<dbReference type="EMBL" id="BAAAEU010000007">
    <property type="protein sequence ID" value="GAA0714453.1"/>
    <property type="molecule type" value="Genomic_DNA"/>
</dbReference>
<accession>A0ABP3TP95</accession>
<keyword evidence="1" id="KW-0472">Membrane</keyword>
<proteinExistence type="predicted"/>